<keyword evidence="4" id="KW-0804">Transcription</keyword>
<proteinExistence type="predicted"/>
<dbReference type="GeneID" id="104738692"/>
<evidence type="ECO:0000256" key="3">
    <source>
        <dbReference type="ARBA" id="ARBA00023125"/>
    </source>
</evidence>
<evidence type="ECO:0000256" key="7">
    <source>
        <dbReference type="SAM" id="Phobius"/>
    </source>
</evidence>
<gene>
    <name evidence="10" type="primary">LOC104738692</name>
</gene>
<reference evidence="10" key="2">
    <citation type="submission" date="2025-08" db="UniProtKB">
        <authorList>
            <consortium name="RefSeq"/>
        </authorList>
    </citation>
    <scope>IDENTIFICATION</scope>
    <source>
        <tissue evidence="10">Leaf</tissue>
    </source>
</reference>
<feature type="region of interest" description="Disordered" evidence="6">
    <location>
        <begin position="103"/>
        <end position="128"/>
    </location>
</feature>
<feature type="transmembrane region" description="Helical" evidence="7">
    <location>
        <begin position="386"/>
        <end position="406"/>
    </location>
</feature>
<dbReference type="Proteomes" id="UP000694864">
    <property type="component" value="Chromosome 14"/>
</dbReference>
<reference evidence="9" key="1">
    <citation type="journal article" date="2014" name="Nat. Commun.">
        <title>The emerging biofuel crop Camelina sativa retains a highly undifferentiated hexaploid genome structure.</title>
        <authorList>
            <person name="Kagale S."/>
            <person name="Koh C."/>
            <person name="Nixon J."/>
            <person name="Bollina V."/>
            <person name="Clarke W.E."/>
            <person name="Tuteja R."/>
            <person name="Spillane C."/>
            <person name="Robinson S.J."/>
            <person name="Links M.G."/>
            <person name="Clarke C."/>
            <person name="Higgins E.E."/>
            <person name="Huebert T."/>
            <person name="Sharpe A.G."/>
            <person name="Parkin I.A."/>
        </authorList>
    </citation>
    <scope>NUCLEOTIDE SEQUENCE [LARGE SCALE GENOMIC DNA]</scope>
    <source>
        <strain evidence="9">cv. DH55</strain>
    </source>
</reference>
<organism evidence="9 10">
    <name type="scientific">Camelina sativa</name>
    <name type="common">False flax</name>
    <name type="synonym">Myagrum sativum</name>
    <dbReference type="NCBI Taxonomy" id="90675"/>
    <lineage>
        <taxon>Eukaryota</taxon>
        <taxon>Viridiplantae</taxon>
        <taxon>Streptophyta</taxon>
        <taxon>Embryophyta</taxon>
        <taxon>Tracheophyta</taxon>
        <taxon>Spermatophyta</taxon>
        <taxon>Magnoliopsida</taxon>
        <taxon>eudicotyledons</taxon>
        <taxon>Gunneridae</taxon>
        <taxon>Pentapetalae</taxon>
        <taxon>rosids</taxon>
        <taxon>malvids</taxon>
        <taxon>Brassicales</taxon>
        <taxon>Brassicaceae</taxon>
        <taxon>Camelineae</taxon>
        <taxon>Camelina</taxon>
    </lineage>
</organism>
<keyword evidence="7" id="KW-0812">Transmembrane</keyword>
<keyword evidence="9" id="KW-1185">Reference proteome</keyword>
<evidence type="ECO:0000256" key="2">
    <source>
        <dbReference type="ARBA" id="ARBA00023015"/>
    </source>
</evidence>
<feature type="domain" description="NAC" evidence="8">
    <location>
        <begin position="3"/>
        <end position="176"/>
    </location>
</feature>
<evidence type="ECO:0000256" key="5">
    <source>
        <dbReference type="ARBA" id="ARBA00023242"/>
    </source>
</evidence>
<dbReference type="PANTHER" id="PTHR31989">
    <property type="entry name" value="NAC DOMAIN-CONTAINING PROTEIN 82-RELATED"/>
    <property type="match status" value="1"/>
</dbReference>
<name>A0ABM0VJI5_CAMSA</name>
<keyword evidence="5" id="KW-0539">Nucleus</keyword>
<protein>
    <submittedName>
        <fullName evidence="10">NAC domain-containing protein 1-like</fullName>
    </submittedName>
</protein>
<evidence type="ECO:0000313" key="10">
    <source>
        <dbReference type="RefSeq" id="XP_010457185.1"/>
    </source>
</evidence>
<dbReference type="InterPro" id="IPR003441">
    <property type="entry name" value="NAC-dom"/>
</dbReference>
<evidence type="ECO:0000259" key="8">
    <source>
        <dbReference type="PROSITE" id="PS51005"/>
    </source>
</evidence>
<evidence type="ECO:0000256" key="1">
    <source>
        <dbReference type="ARBA" id="ARBA00004123"/>
    </source>
</evidence>
<dbReference type="SUPFAM" id="SSF101941">
    <property type="entry name" value="NAC domain"/>
    <property type="match status" value="1"/>
</dbReference>
<sequence>MDDFVGFGFRPRDDELVGYYLYHKIQGNTRLVEWAINEVNIYDFDPWKLRLQSKIESTDRMCYFFSRRENKYARGNRQNRKTPSGRWKLTGEHTDVKDQFKTWPLSATGDDNKTGTGDDKKTGTGEDNKIGHKRVLQFRLDNGIVDPNWVIHEYYHDTILPEHLRTTYVICRLEYKGKDKNILSAKSKPTDPSFVPDMMTNSAGSVVNQSGYYNTYSEYDSTNHHGQQFNEYLNMLDQVPQSVSYDGGQQMILDDEVYPYVGLLLNENCNVCIPKKPVTGYFTDDSCGSDTDSMIGSDNSSVIEPYHPPIDDTPSLNTTKPLHSSEAQEQPELHLQGQEKVISRHVSNPELEMAEDSTIKNTPSTKTVKQEWIVFEDISQRKSQWIYLKNMIIGFLLFISIIGWIIGV</sequence>
<evidence type="ECO:0000313" key="9">
    <source>
        <dbReference type="Proteomes" id="UP000694864"/>
    </source>
</evidence>
<evidence type="ECO:0000256" key="4">
    <source>
        <dbReference type="ARBA" id="ARBA00023163"/>
    </source>
</evidence>
<feature type="region of interest" description="Disordered" evidence="6">
    <location>
        <begin position="304"/>
        <end position="332"/>
    </location>
</feature>
<dbReference type="Pfam" id="PF02365">
    <property type="entry name" value="NAM"/>
    <property type="match status" value="1"/>
</dbReference>
<comment type="subcellular location">
    <subcellularLocation>
        <location evidence="1">Nucleus</location>
    </subcellularLocation>
</comment>
<dbReference type="InterPro" id="IPR036093">
    <property type="entry name" value="NAC_dom_sf"/>
</dbReference>
<dbReference type="Gene3D" id="2.170.150.80">
    <property type="entry name" value="NAC domain"/>
    <property type="match status" value="1"/>
</dbReference>
<feature type="compositionally biased region" description="Polar residues" evidence="6">
    <location>
        <begin position="314"/>
        <end position="328"/>
    </location>
</feature>
<feature type="compositionally biased region" description="Basic and acidic residues" evidence="6">
    <location>
        <begin position="110"/>
        <end position="128"/>
    </location>
</feature>
<dbReference type="PROSITE" id="PS51005">
    <property type="entry name" value="NAC"/>
    <property type="match status" value="1"/>
</dbReference>
<keyword evidence="2" id="KW-0805">Transcription regulation</keyword>
<keyword evidence="7" id="KW-0472">Membrane</keyword>
<evidence type="ECO:0000256" key="6">
    <source>
        <dbReference type="SAM" id="MobiDB-lite"/>
    </source>
</evidence>
<dbReference type="RefSeq" id="XP_010457185.1">
    <property type="nucleotide sequence ID" value="XM_010458883.2"/>
</dbReference>
<keyword evidence="3" id="KW-0238">DNA-binding</keyword>
<accession>A0ABM0VJI5</accession>
<keyword evidence="7" id="KW-1133">Transmembrane helix</keyword>